<evidence type="ECO:0008006" key="11">
    <source>
        <dbReference type="Google" id="ProtNLM"/>
    </source>
</evidence>
<dbReference type="PANTHER" id="PTHR43771">
    <property type="entry name" value="PHOSPHOMANNOMUTASE"/>
    <property type="match status" value="1"/>
</dbReference>
<evidence type="ECO:0000313" key="10">
    <source>
        <dbReference type="Proteomes" id="UP000680304"/>
    </source>
</evidence>
<organism evidence="9 10">
    <name type="scientific">Paenibacillus cisolokensis</name>
    <dbReference type="NCBI Taxonomy" id="1658519"/>
    <lineage>
        <taxon>Bacteria</taxon>
        <taxon>Bacillati</taxon>
        <taxon>Bacillota</taxon>
        <taxon>Bacilli</taxon>
        <taxon>Bacillales</taxon>
        <taxon>Paenibacillaceae</taxon>
        <taxon>Paenibacillus</taxon>
    </lineage>
</organism>
<name>A0ABQ4N056_9BACL</name>
<dbReference type="Gene3D" id="3.30.310.50">
    <property type="entry name" value="Alpha-D-phosphohexomutase, C-terminal domain"/>
    <property type="match status" value="1"/>
</dbReference>
<gene>
    <name evidence="9" type="ORF">PACILC2_01070</name>
</gene>
<evidence type="ECO:0000256" key="4">
    <source>
        <dbReference type="ARBA" id="ARBA00022842"/>
    </source>
</evidence>
<protein>
    <recommendedName>
        <fullName evidence="11">Phosphomannomutase</fullName>
    </recommendedName>
</protein>
<dbReference type="EMBL" id="BOVJ01000004">
    <property type="protein sequence ID" value="GIQ61539.1"/>
    <property type="molecule type" value="Genomic_DNA"/>
</dbReference>
<dbReference type="InterPro" id="IPR036900">
    <property type="entry name" value="A-D-PHexomutase_C_sf"/>
</dbReference>
<dbReference type="InterPro" id="IPR005846">
    <property type="entry name" value="A-D-PHexomutase_a/b/a-III"/>
</dbReference>
<dbReference type="Pfam" id="PF02880">
    <property type="entry name" value="PGM_PMM_III"/>
    <property type="match status" value="1"/>
</dbReference>
<dbReference type="SUPFAM" id="SSF55957">
    <property type="entry name" value="Phosphoglucomutase, C-terminal domain"/>
    <property type="match status" value="1"/>
</dbReference>
<accession>A0ABQ4N056</accession>
<keyword evidence="3" id="KW-0479">Metal-binding</keyword>
<keyword evidence="10" id="KW-1185">Reference proteome</keyword>
<dbReference type="SUPFAM" id="SSF53738">
    <property type="entry name" value="Phosphoglucomutase, first 3 domains"/>
    <property type="match status" value="2"/>
</dbReference>
<keyword evidence="2" id="KW-0597">Phosphoprotein</keyword>
<keyword evidence="4" id="KW-0460">Magnesium</keyword>
<dbReference type="PANTHER" id="PTHR43771:SF2">
    <property type="entry name" value="PHOSPHOMANNOMUTASE_PHOSPHOGLUCOMUTASE"/>
    <property type="match status" value="1"/>
</dbReference>
<evidence type="ECO:0000259" key="8">
    <source>
        <dbReference type="Pfam" id="PF02880"/>
    </source>
</evidence>
<proteinExistence type="predicted"/>
<feature type="domain" description="Alpha-D-phosphohexomutase C-terminal" evidence="6">
    <location>
        <begin position="153"/>
        <end position="227"/>
    </location>
</feature>
<sequence length="240" mass="27137">MTDLIERVKAEQADLGIAFDGDGDRLGVVDEQGNILWGDQLMILFWREILPKYPGCEALVEVKCSKALIEEIEKLGGKPVFHRTGHSHIKASMRRLNTPFTGEMSGHLFFRDEYFGFDDGLYAAGRLLRIVSHTDKRLSECFADVPRYCATPETRVPCREDEKTGILNKVKQHFRGSYETVEVDGVRVLFPDGWGLVRSSNTQPILVLRAEAESQDGLKRIKAEMEKALRAASPQLPIMW</sequence>
<evidence type="ECO:0000313" key="9">
    <source>
        <dbReference type="EMBL" id="GIQ61539.1"/>
    </source>
</evidence>
<dbReference type="Pfam" id="PF00408">
    <property type="entry name" value="PGM_PMM_IV"/>
    <property type="match status" value="1"/>
</dbReference>
<dbReference type="Proteomes" id="UP000680304">
    <property type="component" value="Unassembled WGS sequence"/>
</dbReference>
<reference evidence="9 10" key="1">
    <citation type="submission" date="2021-04" db="EMBL/GenBank/DDBJ databases">
        <title>Draft genome sequence of Paenibacillus cisolokensis, LC2-13A.</title>
        <authorList>
            <person name="Uke A."/>
            <person name="Chhe C."/>
            <person name="Baramee S."/>
            <person name="Kosugi A."/>
        </authorList>
    </citation>
    <scope>NUCLEOTIDE SEQUENCE [LARGE SCALE GENOMIC DNA]</scope>
    <source>
        <strain evidence="9 10">LC2-13A</strain>
    </source>
</reference>
<comment type="caution">
    <text evidence="9">The sequence shown here is derived from an EMBL/GenBank/DDBJ whole genome shotgun (WGS) entry which is preliminary data.</text>
</comment>
<dbReference type="InterPro" id="IPR005845">
    <property type="entry name" value="A-D-PHexomutase_a/b/a-II"/>
</dbReference>
<feature type="domain" description="Alpha-D-phosphohexomutase alpha/beta/alpha" evidence="7">
    <location>
        <begin position="2"/>
        <end position="33"/>
    </location>
</feature>
<keyword evidence="5" id="KW-0413">Isomerase</keyword>
<evidence type="ECO:0000259" key="7">
    <source>
        <dbReference type="Pfam" id="PF02879"/>
    </source>
</evidence>
<dbReference type="InterPro" id="IPR005843">
    <property type="entry name" value="A-D-PHexomutase_C"/>
</dbReference>
<evidence type="ECO:0000256" key="2">
    <source>
        <dbReference type="ARBA" id="ARBA00022553"/>
    </source>
</evidence>
<evidence type="ECO:0000259" key="6">
    <source>
        <dbReference type="Pfam" id="PF00408"/>
    </source>
</evidence>
<dbReference type="Gene3D" id="3.40.120.10">
    <property type="entry name" value="Alpha-D-Glucose-1,6-Bisphosphate, subunit A, domain 3"/>
    <property type="match status" value="2"/>
</dbReference>
<dbReference type="Pfam" id="PF02879">
    <property type="entry name" value="PGM_PMM_II"/>
    <property type="match status" value="1"/>
</dbReference>
<evidence type="ECO:0000256" key="5">
    <source>
        <dbReference type="ARBA" id="ARBA00023235"/>
    </source>
</evidence>
<evidence type="ECO:0000256" key="3">
    <source>
        <dbReference type="ARBA" id="ARBA00022723"/>
    </source>
</evidence>
<dbReference type="InterPro" id="IPR016055">
    <property type="entry name" value="A-D-PHexomutase_a/b/a-I/II/III"/>
</dbReference>
<evidence type="ECO:0000256" key="1">
    <source>
        <dbReference type="ARBA" id="ARBA00001946"/>
    </source>
</evidence>
<feature type="domain" description="Alpha-D-phosphohexomutase alpha/beta/alpha" evidence="8">
    <location>
        <begin position="37"/>
        <end position="147"/>
    </location>
</feature>
<comment type="cofactor">
    <cofactor evidence="1">
        <name>Mg(2+)</name>
        <dbReference type="ChEBI" id="CHEBI:18420"/>
    </cofactor>
</comment>